<evidence type="ECO:0000256" key="6">
    <source>
        <dbReference type="ARBA" id="ARBA00022683"/>
    </source>
</evidence>
<comment type="function">
    <text evidence="8">The phosphoenolpyruvate-dependent sugar phosphotransferase system (sugar PTS), a major carbohydrate active transport system, catalyzes the phosphorylation of incoming sugar substrates concomitantly with their translocation across the cell membrane. The enzyme II UlaABC PTS system is involved in ascorbate transport.</text>
</comment>
<keyword evidence="4" id="KW-0597">Phosphoprotein</keyword>
<keyword evidence="13" id="KW-1185">Reference proteome</keyword>
<evidence type="ECO:0000256" key="7">
    <source>
        <dbReference type="ARBA" id="ARBA00022777"/>
    </source>
</evidence>
<reference evidence="12 13" key="1">
    <citation type="submission" date="2017-10" db="EMBL/GenBank/DDBJ databases">
        <title>Bacillus sp. nov., a halophilic bacterium isolated from a Keqin Lake.</title>
        <authorList>
            <person name="Wang H."/>
        </authorList>
    </citation>
    <scope>NUCLEOTIDE SEQUENCE [LARGE SCALE GENOMIC DNA]</scope>
    <source>
        <strain evidence="12 13">KQ-12</strain>
    </source>
</reference>
<dbReference type="PANTHER" id="PTHR36203">
    <property type="entry name" value="ASCORBATE-SPECIFIC PTS SYSTEM EIIA COMPONENT"/>
    <property type="match status" value="1"/>
</dbReference>
<dbReference type="AlphaFoldDB" id="A0A323TCD3"/>
<evidence type="ECO:0000259" key="11">
    <source>
        <dbReference type="PROSITE" id="PS51094"/>
    </source>
</evidence>
<keyword evidence="3" id="KW-0963">Cytoplasm</keyword>
<dbReference type="PROSITE" id="PS51094">
    <property type="entry name" value="PTS_EIIA_TYPE_2"/>
    <property type="match status" value="1"/>
</dbReference>
<keyword evidence="6" id="KW-0598">Phosphotransferase system</keyword>
<comment type="subcellular location">
    <subcellularLocation>
        <location evidence="1">Cytoplasm</location>
    </subcellularLocation>
</comment>
<proteinExistence type="predicted"/>
<dbReference type="EMBL" id="PDOD01000003">
    <property type="protein sequence ID" value="PYZ92659.1"/>
    <property type="molecule type" value="Genomic_DNA"/>
</dbReference>
<evidence type="ECO:0000256" key="10">
    <source>
        <dbReference type="ARBA" id="ARBA00042072"/>
    </source>
</evidence>
<evidence type="ECO:0000256" key="9">
    <source>
        <dbReference type="ARBA" id="ARBA00041175"/>
    </source>
</evidence>
<evidence type="ECO:0000256" key="8">
    <source>
        <dbReference type="ARBA" id="ARBA00037387"/>
    </source>
</evidence>
<evidence type="ECO:0000256" key="5">
    <source>
        <dbReference type="ARBA" id="ARBA00022679"/>
    </source>
</evidence>
<dbReference type="InterPro" id="IPR016152">
    <property type="entry name" value="PTrfase/Anion_transptr"/>
</dbReference>
<gene>
    <name evidence="12" type="ORF">CR194_13405</name>
</gene>
<dbReference type="OrthoDB" id="369398at2"/>
<dbReference type="GO" id="GO:0016301">
    <property type="term" value="F:kinase activity"/>
    <property type="evidence" value="ECO:0007669"/>
    <property type="project" value="UniProtKB-KW"/>
</dbReference>
<dbReference type="Proteomes" id="UP000248214">
    <property type="component" value="Unassembled WGS sequence"/>
</dbReference>
<dbReference type="InterPro" id="IPR002178">
    <property type="entry name" value="PTS_EIIA_type-2_dom"/>
</dbReference>
<accession>A0A323TCD3</accession>
<dbReference type="InterPro" id="IPR051351">
    <property type="entry name" value="Ascorbate-PTS_EIIA_comp"/>
</dbReference>
<feature type="domain" description="PTS EIIA type-2" evidence="11">
    <location>
        <begin position="4"/>
        <end position="148"/>
    </location>
</feature>
<evidence type="ECO:0000256" key="4">
    <source>
        <dbReference type="ARBA" id="ARBA00022553"/>
    </source>
</evidence>
<comment type="caution">
    <text evidence="12">The sequence shown here is derived from an EMBL/GenBank/DDBJ whole genome shotgun (WGS) entry which is preliminary data.</text>
</comment>
<dbReference type="Gene3D" id="3.40.930.10">
    <property type="entry name" value="Mannitol-specific EII, Chain A"/>
    <property type="match status" value="1"/>
</dbReference>
<evidence type="ECO:0000256" key="3">
    <source>
        <dbReference type="ARBA" id="ARBA00022490"/>
    </source>
</evidence>
<dbReference type="PANTHER" id="PTHR36203:SF1">
    <property type="entry name" value="ASCORBATE-SPECIFIC PTS SYSTEM EIIA COMPONENT"/>
    <property type="match status" value="1"/>
</dbReference>
<dbReference type="SUPFAM" id="SSF55804">
    <property type="entry name" value="Phoshotransferase/anion transport protein"/>
    <property type="match status" value="1"/>
</dbReference>
<dbReference type="CDD" id="cd00211">
    <property type="entry name" value="PTS_IIA_fru"/>
    <property type="match status" value="1"/>
</dbReference>
<sequence>MEEIKLDKQFIQWEKQADNWMDAIRISARPLLQEKKITTDYVEAMITNIKELGPYILIAPLVALPHARPEQGVNEIGLSVTVFQEPVFFDKPETGDSSEANIFICLAAKDSESHLDLLKKISSLIENEEMITKMRNTQSEEELHQIFA</sequence>
<evidence type="ECO:0000313" key="12">
    <source>
        <dbReference type="EMBL" id="PYZ92659.1"/>
    </source>
</evidence>
<organism evidence="12 13">
    <name type="scientific">Salipaludibacillus keqinensis</name>
    <dbReference type="NCBI Taxonomy" id="2045207"/>
    <lineage>
        <taxon>Bacteria</taxon>
        <taxon>Bacillati</taxon>
        <taxon>Bacillota</taxon>
        <taxon>Bacilli</taxon>
        <taxon>Bacillales</taxon>
        <taxon>Bacillaceae</taxon>
    </lineage>
</organism>
<dbReference type="Pfam" id="PF00359">
    <property type="entry name" value="PTS_EIIA_2"/>
    <property type="match status" value="1"/>
</dbReference>
<evidence type="ECO:0000256" key="1">
    <source>
        <dbReference type="ARBA" id="ARBA00004496"/>
    </source>
</evidence>
<keyword evidence="5" id="KW-0808">Transferase</keyword>
<name>A0A323TCD3_9BACI</name>
<dbReference type="GO" id="GO:0005737">
    <property type="term" value="C:cytoplasm"/>
    <property type="evidence" value="ECO:0007669"/>
    <property type="project" value="UniProtKB-SubCell"/>
</dbReference>
<dbReference type="GO" id="GO:0009401">
    <property type="term" value="P:phosphoenolpyruvate-dependent sugar phosphotransferase system"/>
    <property type="evidence" value="ECO:0007669"/>
    <property type="project" value="UniProtKB-KW"/>
</dbReference>
<dbReference type="RefSeq" id="WP_110610208.1">
    <property type="nucleotide sequence ID" value="NZ_PDOD01000003.1"/>
</dbReference>
<keyword evidence="12" id="KW-0762">Sugar transport</keyword>
<evidence type="ECO:0000256" key="2">
    <source>
        <dbReference type="ARBA" id="ARBA00022448"/>
    </source>
</evidence>
<dbReference type="PROSITE" id="PS00372">
    <property type="entry name" value="PTS_EIIA_TYPE_2_HIS"/>
    <property type="match status" value="1"/>
</dbReference>
<keyword evidence="7" id="KW-0418">Kinase</keyword>
<protein>
    <recommendedName>
        <fullName evidence="9">Ascorbate-specific PTS system EIIA component</fullName>
    </recommendedName>
    <alternativeName>
        <fullName evidence="10">Ascorbate-specific phosphotransferase enzyme IIA component</fullName>
    </alternativeName>
</protein>
<evidence type="ECO:0000313" key="13">
    <source>
        <dbReference type="Proteomes" id="UP000248214"/>
    </source>
</evidence>
<keyword evidence="2" id="KW-0813">Transport</keyword>